<organism evidence="2 3">
    <name type="scientific">Oesophagostomum dentatum</name>
    <name type="common">Nodular worm</name>
    <dbReference type="NCBI Taxonomy" id="61180"/>
    <lineage>
        <taxon>Eukaryota</taxon>
        <taxon>Metazoa</taxon>
        <taxon>Ecdysozoa</taxon>
        <taxon>Nematoda</taxon>
        <taxon>Chromadorea</taxon>
        <taxon>Rhabditida</taxon>
        <taxon>Rhabditina</taxon>
        <taxon>Rhabditomorpha</taxon>
        <taxon>Strongyloidea</taxon>
        <taxon>Strongylidae</taxon>
        <taxon>Oesophagostomum</taxon>
    </lineage>
</organism>
<dbReference type="PANTHER" id="PTHR11475">
    <property type="entry name" value="OXIDASE/PEROXIDASE"/>
    <property type="match status" value="1"/>
</dbReference>
<keyword evidence="1 2" id="KW-0560">Oxidoreductase</keyword>
<reference evidence="2 3" key="1">
    <citation type="submission" date="2014-03" db="EMBL/GenBank/DDBJ databases">
        <title>Draft genome of the hookworm Oesophagostomum dentatum.</title>
        <authorList>
            <person name="Mitreva M."/>
        </authorList>
    </citation>
    <scope>NUCLEOTIDE SEQUENCE [LARGE SCALE GENOMIC DNA]</scope>
    <source>
        <strain evidence="2 3">OD-Hann</strain>
    </source>
</reference>
<dbReference type="Gene3D" id="1.10.640.10">
    <property type="entry name" value="Haem peroxidase domain superfamily, animal type"/>
    <property type="match status" value="1"/>
</dbReference>
<dbReference type="InterPro" id="IPR037120">
    <property type="entry name" value="Haem_peroxidase_sf_animal"/>
</dbReference>
<dbReference type="GO" id="GO:0005615">
    <property type="term" value="C:extracellular space"/>
    <property type="evidence" value="ECO:0007669"/>
    <property type="project" value="TreeGrafter"/>
</dbReference>
<accession>A0A0B1SDH6</accession>
<evidence type="ECO:0000256" key="1">
    <source>
        <dbReference type="ARBA" id="ARBA00022559"/>
    </source>
</evidence>
<dbReference type="AlphaFoldDB" id="A0A0B1SDH6"/>
<dbReference type="InterPro" id="IPR019791">
    <property type="entry name" value="Haem_peroxidase_animal"/>
</dbReference>
<sequence length="184" mass="21186">LLSYRYVEYRRFCNLSIPETWDDLATEIPDINVRAKLKSLYGHVANIDLWVGGIAEKRMPDALMGPTFACLIGDQFRRLRDGDRFWYENEGIFTKLQLQQIKKASLARLLCDNGDTIDRVQSNVFFYPGNSTWHYGNCENIPEINLNMWMNCCDSSCTTLPPPRFVHGHVQSIGIDWTTSGRKS</sequence>
<dbReference type="PANTHER" id="PTHR11475:SF140">
    <property type="entry name" value="PEROXIDASIN HOMOLOG PXN-2"/>
    <property type="match status" value="1"/>
</dbReference>
<dbReference type="Proteomes" id="UP000053660">
    <property type="component" value="Unassembled WGS sequence"/>
</dbReference>
<name>A0A0B1SDH6_OESDE</name>
<keyword evidence="1 2" id="KW-0575">Peroxidase</keyword>
<dbReference type="PROSITE" id="PS50292">
    <property type="entry name" value="PEROXIDASE_3"/>
    <property type="match status" value="1"/>
</dbReference>
<evidence type="ECO:0000313" key="3">
    <source>
        <dbReference type="Proteomes" id="UP000053660"/>
    </source>
</evidence>
<feature type="non-terminal residue" evidence="2">
    <location>
        <position position="1"/>
    </location>
</feature>
<keyword evidence="3" id="KW-1185">Reference proteome</keyword>
<dbReference type="OrthoDB" id="823504at2759"/>
<gene>
    <name evidence="2" type="ORF">OESDEN_19059</name>
</gene>
<dbReference type="GO" id="GO:0020037">
    <property type="term" value="F:heme binding"/>
    <property type="evidence" value="ECO:0007669"/>
    <property type="project" value="InterPro"/>
</dbReference>
<dbReference type="SUPFAM" id="SSF48113">
    <property type="entry name" value="Heme-dependent peroxidases"/>
    <property type="match status" value="1"/>
</dbReference>
<proteinExistence type="predicted"/>
<protein>
    <submittedName>
        <fullName evidence="2">Animal hem peroxidase</fullName>
    </submittedName>
</protein>
<dbReference type="GO" id="GO:0006979">
    <property type="term" value="P:response to oxidative stress"/>
    <property type="evidence" value="ECO:0007669"/>
    <property type="project" value="InterPro"/>
</dbReference>
<dbReference type="EMBL" id="KN591988">
    <property type="protein sequence ID" value="KHJ81255.1"/>
    <property type="molecule type" value="Genomic_DNA"/>
</dbReference>
<dbReference type="GO" id="GO:0004601">
    <property type="term" value="F:peroxidase activity"/>
    <property type="evidence" value="ECO:0007669"/>
    <property type="project" value="UniProtKB-KW"/>
</dbReference>
<evidence type="ECO:0000313" key="2">
    <source>
        <dbReference type="EMBL" id="KHJ81255.1"/>
    </source>
</evidence>
<dbReference type="InterPro" id="IPR010255">
    <property type="entry name" value="Haem_peroxidase_sf"/>
</dbReference>
<dbReference type="Pfam" id="PF03098">
    <property type="entry name" value="An_peroxidase"/>
    <property type="match status" value="1"/>
</dbReference>